<dbReference type="Proteomes" id="UP000663860">
    <property type="component" value="Unassembled WGS sequence"/>
</dbReference>
<feature type="coiled-coil region" evidence="1">
    <location>
        <begin position="248"/>
        <end position="315"/>
    </location>
</feature>
<name>A0A814AYU3_9BILA</name>
<gene>
    <name evidence="2" type="ORF">IZO911_LOCUS13337</name>
</gene>
<protein>
    <submittedName>
        <fullName evidence="2">Uncharacterized protein</fullName>
    </submittedName>
</protein>
<dbReference type="EMBL" id="CAJNOE010000106">
    <property type="protein sequence ID" value="CAF0921455.1"/>
    <property type="molecule type" value="Genomic_DNA"/>
</dbReference>
<dbReference type="AlphaFoldDB" id="A0A814AYU3"/>
<evidence type="ECO:0000256" key="1">
    <source>
        <dbReference type="SAM" id="Coils"/>
    </source>
</evidence>
<dbReference type="InterPro" id="IPR029681">
    <property type="entry name" value="CCDC157"/>
</dbReference>
<accession>A0A814AYU3</accession>
<evidence type="ECO:0000313" key="2">
    <source>
        <dbReference type="EMBL" id="CAF0921455.1"/>
    </source>
</evidence>
<dbReference type="PANTHER" id="PTHR43696:SF9">
    <property type="entry name" value="COILED-COIL DOMAIN-CONTAINING PROTEIN 157"/>
    <property type="match status" value="1"/>
</dbReference>
<proteinExistence type="predicted"/>
<feature type="coiled-coil region" evidence="1">
    <location>
        <begin position="340"/>
        <end position="385"/>
    </location>
</feature>
<organism evidence="2 3">
    <name type="scientific">Adineta steineri</name>
    <dbReference type="NCBI Taxonomy" id="433720"/>
    <lineage>
        <taxon>Eukaryota</taxon>
        <taxon>Metazoa</taxon>
        <taxon>Spiralia</taxon>
        <taxon>Gnathifera</taxon>
        <taxon>Rotifera</taxon>
        <taxon>Eurotatoria</taxon>
        <taxon>Bdelloidea</taxon>
        <taxon>Adinetida</taxon>
        <taxon>Adinetidae</taxon>
        <taxon>Adineta</taxon>
    </lineage>
</organism>
<comment type="caution">
    <text evidence="2">The sequence shown here is derived from an EMBL/GenBank/DDBJ whole genome shotgun (WGS) entry which is preliminary data.</text>
</comment>
<sequence length="385" mass="45595">MAHLLGSKACIDSLRADIDDLQNVIHEIIAKTGSVKCHSWKFPDKLATDVDIKELFNRYRYGKNEIDNQVTHIILFELIIDRLLLVMHGSWRFLYETQTKLLPNTIDASSTTDQQTCLSVGLVVKKYWIKLIHIFTMLQQHESYHKRSNRTTIIQSKSTNNPEKTFIINLCVIYNLPSSLAHHRCSTTTVPEWLSSDDIIHWFESQTKDFDSLSKHLEYLQNTLNKTKNDLDLNEKHFKQQIETNRHLQQLINENKQSKKILQESYEKKIIELKKEYDQDKSNLNEHIKLLTTQKNDLEQQFNDLNNECISNREQIEKFEPTKSELKILTENQIKSNDLIKTLEQDRIRSETELNVIKRDLEERNHELQKERIRIENMIRQEEVN</sequence>
<dbReference type="PANTHER" id="PTHR43696">
    <property type="entry name" value="COILED-COIL DOMAIN-CONTAINING PROTEIN 157"/>
    <property type="match status" value="1"/>
</dbReference>
<reference evidence="2" key="1">
    <citation type="submission" date="2021-02" db="EMBL/GenBank/DDBJ databases">
        <authorList>
            <person name="Nowell W R."/>
        </authorList>
    </citation>
    <scope>NUCLEOTIDE SEQUENCE</scope>
</reference>
<evidence type="ECO:0000313" key="3">
    <source>
        <dbReference type="Proteomes" id="UP000663860"/>
    </source>
</evidence>
<keyword evidence="1" id="KW-0175">Coiled coil</keyword>